<sequence length="125" mass="13510">MQARLLVDALDMDYHQSSLHISGDGNTVSDRHHRSLVDTSSDEYVDLSRPVVPVGNFMVEPLSRARGALSSHGTRPASDKGGGSTARDTATDTGDLSVVKRRGEAQDHSPDPCTRKKEIHFVGDV</sequence>
<dbReference type="AlphaFoldDB" id="A0AAV3RGM4"/>
<feature type="region of interest" description="Disordered" evidence="1">
    <location>
        <begin position="65"/>
        <end position="125"/>
    </location>
</feature>
<gene>
    <name evidence="2" type="ORF">LIER_41806</name>
</gene>
<organism evidence="2 3">
    <name type="scientific">Lithospermum erythrorhizon</name>
    <name type="common">Purple gromwell</name>
    <name type="synonym">Lithospermum officinale var. erythrorhizon</name>
    <dbReference type="NCBI Taxonomy" id="34254"/>
    <lineage>
        <taxon>Eukaryota</taxon>
        <taxon>Viridiplantae</taxon>
        <taxon>Streptophyta</taxon>
        <taxon>Embryophyta</taxon>
        <taxon>Tracheophyta</taxon>
        <taxon>Spermatophyta</taxon>
        <taxon>Magnoliopsida</taxon>
        <taxon>eudicotyledons</taxon>
        <taxon>Gunneridae</taxon>
        <taxon>Pentapetalae</taxon>
        <taxon>asterids</taxon>
        <taxon>lamiids</taxon>
        <taxon>Boraginales</taxon>
        <taxon>Boraginaceae</taxon>
        <taxon>Boraginoideae</taxon>
        <taxon>Lithospermeae</taxon>
        <taxon>Lithospermum</taxon>
    </lineage>
</organism>
<proteinExistence type="predicted"/>
<reference evidence="2 3" key="1">
    <citation type="submission" date="2024-01" db="EMBL/GenBank/DDBJ databases">
        <title>The complete chloroplast genome sequence of Lithospermum erythrorhizon: insights into the phylogenetic relationship among Boraginaceae species and the maternal lineages of purple gromwells.</title>
        <authorList>
            <person name="Okada T."/>
            <person name="Watanabe K."/>
        </authorList>
    </citation>
    <scope>NUCLEOTIDE SEQUENCE [LARGE SCALE GENOMIC DNA]</scope>
</reference>
<protein>
    <submittedName>
        <fullName evidence="2">Uncharacterized protein</fullName>
    </submittedName>
</protein>
<accession>A0AAV3RGM4</accession>
<feature type="compositionally biased region" description="Basic and acidic residues" evidence="1">
    <location>
        <begin position="101"/>
        <end position="125"/>
    </location>
</feature>
<keyword evidence="3" id="KW-1185">Reference proteome</keyword>
<name>A0AAV3RGM4_LITER</name>
<evidence type="ECO:0000313" key="3">
    <source>
        <dbReference type="Proteomes" id="UP001454036"/>
    </source>
</evidence>
<dbReference type="Proteomes" id="UP001454036">
    <property type="component" value="Unassembled WGS sequence"/>
</dbReference>
<comment type="caution">
    <text evidence="2">The sequence shown here is derived from an EMBL/GenBank/DDBJ whole genome shotgun (WGS) entry which is preliminary data.</text>
</comment>
<dbReference type="EMBL" id="BAABME010026987">
    <property type="protein sequence ID" value="GAA0174866.1"/>
    <property type="molecule type" value="Genomic_DNA"/>
</dbReference>
<evidence type="ECO:0000313" key="2">
    <source>
        <dbReference type="EMBL" id="GAA0174866.1"/>
    </source>
</evidence>
<evidence type="ECO:0000256" key="1">
    <source>
        <dbReference type="SAM" id="MobiDB-lite"/>
    </source>
</evidence>